<feature type="non-terminal residue" evidence="1">
    <location>
        <position position="193"/>
    </location>
</feature>
<organism evidence="1 2">
    <name type="scientific">Perkinsus olseni</name>
    <name type="common">Perkinsus atlanticus</name>
    <dbReference type="NCBI Taxonomy" id="32597"/>
    <lineage>
        <taxon>Eukaryota</taxon>
        <taxon>Sar</taxon>
        <taxon>Alveolata</taxon>
        <taxon>Perkinsozoa</taxon>
        <taxon>Perkinsea</taxon>
        <taxon>Perkinsida</taxon>
        <taxon>Perkinsidae</taxon>
        <taxon>Perkinsus</taxon>
    </lineage>
</organism>
<dbReference type="Proteomes" id="UP000553632">
    <property type="component" value="Unassembled WGS sequence"/>
</dbReference>
<evidence type="ECO:0000313" key="1">
    <source>
        <dbReference type="EMBL" id="KAF4720574.1"/>
    </source>
</evidence>
<accession>A0A7J6RII2</accession>
<comment type="caution">
    <text evidence="1">The sequence shown here is derived from an EMBL/GenBank/DDBJ whole genome shotgun (WGS) entry which is preliminary data.</text>
</comment>
<feature type="non-terminal residue" evidence="1">
    <location>
        <position position="1"/>
    </location>
</feature>
<dbReference type="AlphaFoldDB" id="A0A7J6RII2"/>
<dbReference type="CDD" id="cd02961">
    <property type="entry name" value="PDI_a_family"/>
    <property type="match status" value="1"/>
</dbReference>
<reference evidence="1 2" key="1">
    <citation type="submission" date="2020-04" db="EMBL/GenBank/DDBJ databases">
        <title>Perkinsus olseni comparative genomics.</title>
        <authorList>
            <person name="Bogema D.R."/>
        </authorList>
    </citation>
    <scope>NUCLEOTIDE SEQUENCE [LARGE SCALE GENOMIC DNA]</scope>
    <source>
        <strain evidence="1 2">ATCC PRA-207</strain>
    </source>
</reference>
<sequence length="193" mass="21170">YEMVAEVFSGVPSLSLFAIDCNKYREACRSAGVDRYPTLVGYRKGEKTGENWDRQIRAANYVNEQLPVELQLSDVPTIEHLRGPSMKMKESEGVEGSDTAGDRVYDGVLAFANLMATAVFPAGVDSLAGARLDTLKYVVLPTASLRNVYSLTREQWLDLLAEKPFLGGEITLATALSSDDHWALCGQLSCGLW</sequence>
<dbReference type="SUPFAM" id="SSF52833">
    <property type="entry name" value="Thioredoxin-like"/>
    <property type="match status" value="1"/>
</dbReference>
<dbReference type="Gene3D" id="3.40.30.10">
    <property type="entry name" value="Glutaredoxin"/>
    <property type="match status" value="1"/>
</dbReference>
<name>A0A7J6RII2_PEROL</name>
<proteinExistence type="predicted"/>
<keyword evidence="2" id="KW-1185">Reference proteome</keyword>
<dbReference type="EMBL" id="JABANO010025236">
    <property type="protein sequence ID" value="KAF4720574.1"/>
    <property type="molecule type" value="Genomic_DNA"/>
</dbReference>
<protein>
    <submittedName>
        <fullName evidence="1">Quiescin Q6 sulfhydryl oxidase</fullName>
    </submittedName>
</protein>
<dbReference type="InterPro" id="IPR036249">
    <property type="entry name" value="Thioredoxin-like_sf"/>
</dbReference>
<gene>
    <name evidence="1" type="primary">QSOX1_3</name>
    <name evidence="1" type="ORF">FOZ63_019312</name>
</gene>
<evidence type="ECO:0000313" key="2">
    <source>
        <dbReference type="Proteomes" id="UP000553632"/>
    </source>
</evidence>